<dbReference type="InterPro" id="IPR036396">
    <property type="entry name" value="Cyt_P450_sf"/>
</dbReference>
<reference evidence="3 4" key="1">
    <citation type="journal article" date="2019" name="Int. J. Syst. Evol. Microbiol.">
        <title>The Global Catalogue of Microorganisms (GCM) 10K type strain sequencing project: providing services to taxonomists for standard genome sequencing and annotation.</title>
        <authorList>
            <consortium name="The Broad Institute Genomics Platform"/>
            <consortium name="The Broad Institute Genome Sequencing Center for Infectious Disease"/>
            <person name="Wu L."/>
            <person name="Ma J."/>
        </authorList>
    </citation>
    <scope>NUCLEOTIDE SEQUENCE [LARGE SCALE GENOMIC DNA]</scope>
    <source>
        <strain evidence="3 4">JCM 6835</strain>
    </source>
</reference>
<evidence type="ECO:0000256" key="2">
    <source>
        <dbReference type="RuleBase" id="RU000461"/>
    </source>
</evidence>
<dbReference type="PRINTS" id="PR00359">
    <property type="entry name" value="BP450"/>
</dbReference>
<dbReference type="EMBL" id="BAAATE010000058">
    <property type="protein sequence ID" value="GAA2699984.1"/>
    <property type="molecule type" value="Genomic_DNA"/>
</dbReference>
<comment type="caution">
    <text evidence="3">The sequence shown here is derived from an EMBL/GenBank/DDBJ whole genome shotgun (WGS) entry which is preliminary data.</text>
</comment>
<keyword evidence="2" id="KW-0560">Oxidoreductase</keyword>
<dbReference type="CDD" id="cd11032">
    <property type="entry name" value="P450_EryK-like"/>
    <property type="match status" value="1"/>
</dbReference>
<proteinExistence type="inferred from homology"/>
<keyword evidence="2" id="KW-0408">Iron</keyword>
<keyword evidence="2" id="KW-0503">Monooxygenase</keyword>
<evidence type="ECO:0000313" key="3">
    <source>
        <dbReference type="EMBL" id="GAA2699984.1"/>
    </source>
</evidence>
<dbReference type="PANTHER" id="PTHR46696:SF3">
    <property type="entry name" value="PULCHERRIMINIC ACID SYNTHASE"/>
    <property type="match status" value="1"/>
</dbReference>
<protein>
    <submittedName>
        <fullName evidence="3">Cytochrome P450</fullName>
    </submittedName>
</protein>
<comment type="similarity">
    <text evidence="1 2">Belongs to the cytochrome P450 family.</text>
</comment>
<gene>
    <name evidence="3" type="ORF">GCM10010412_096910</name>
</gene>
<keyword evidence="4" id="KW-1185">Reference proteome</keyword>
<name>A0ABN3TG26_9ACTN</name>
<dbReference type="SUPFAM" id="SSF48264">
    <property type="entry name" value="Cytochrome P450"/>
    <property type="match status" value="1"/>
</dbReference>
<dbReference type="PANTHER" id="PTHR46696">
    <property type="entry name" value="P450, PUTATIVE (EUROFUNG)-RELATED"/>
    <property type="match status" value="1"/>
</dbReference>
<dbReference type="InterPro" id="IPR017972">
    <property type="entry name" value="Cyt_P450_CS"/>
</dbReference>
<dbReference type="Proteomes" id="UP001501666">
    <property type="component" value="Unassembled WGS sequence"/>
</dbReference>
<sequence length="393" mass="43531">MTVLTDRWNVNPQHFWLRGEKPEQPVAYDPALGLWNVYGYPEAVAVLGDPKTFSSDTTRLVAADIDPSLNDGVLFQMDPPEHRKLRNLVSHAFSPKIVAGLEPRISGLTTELLDEAAERGRLELVGDLAYPLPVIVIAELLGVPASDRDLFKGWVDRLFESTHQFSMAEEPAGLETHLEITAAMTGYLREHAVERRRRPREDLLSELVLAEVDGERLNDNQIVNFANILLMAGHITTTMLLGNTVLCLDAHPEWFAAVLADRSRLPAALEETLRYFSPFTAAARSTTTEAEVAGHTIPADKMIMVWVAAANRDGRQFPEPDTFDPSRDPNPHLGFGRGVHFCLGAPLARIEARIALEVLLERHPVLRTDPDDPPSFVPAPDMSGVERLPLLTA</sequence>
<dbReference type="Pfam" id="PF00067">
    <property type="entry name" value="p450"/>
    <property type="match status" value="1"/>
</dbReference>
<accession>A0ABN3TG26</accession>
<dbReference type="RefSeq" id="WP_346157482.1">
    <property type="nucleotide sequence ID" value="NZ_BAAATE010000058.1"/>
</dbReference>
<dbReference type="PROSITE" id="PS00086">
    <property type="entry name" value="CYTOCHROME_P450"/>
    <property type="match status" value="1"/>
</dbReference>
<dbReference type="InterPro" id="IPR002397">
    <property type="entry name" value="Cyt_P450_B"/>
</dbReference>
<keyword evidence="2" id="KW-0349">Heme</keyword>
<dbReference type="InterPro" id="IPR001128">
    <property type="entry name" value="Cyt_P450"/>
</dbReference>
<evidence type="ECO:0000313" key="4">
    <source>
        <dbReference type="Proteomes" id="UP001501666"/>
    </source>
</evidence>
<keyword evidence="2" id="KW-0479">Metal-binding</keyword>
<evidence type="ECO:0000256" key="1">
    <source>
        <dbReference type="ARBA" id="ARBA00010617"/>
    </source>
</evidence>
<dbReference type="Gene3D" id="1.10.630.10">
    <property type="entry name" value="Cytochrome P450"/>
    <property type="match status" value="1"/>
</dbReference>
<organism evidence="3 4">
    <name type="scientific">Nonomuraea recticatena</name>
    <dbReference type="NCBI Taxonomy" id="46178"/>
    <lineage>
        <taxon>Bacteria</taxon>
        <taxon>Bacillati</taxon>
        <taxon>Actinomycetota</taxon>
        <taxon>Actinomycetes</taxon>
        <taxon>Streptosporangiales</taxon>
        <taxon>Streptosporangiaceae</taxon>
        <taxon>Nonomuraea</taxon>
    </lineage>
</organism>